<keyword evidence="7" id="KW-0472">Membrane</keyword>
<feature type="compositionally biased region" description="Basic residues" evidence="8">
    <location>
        <begin position="53"/>
        <end position="68"/>
    </location>
</feature>
<comment type="caution">
    <text evidence="10">The sequence shown here is derived from an EMBL/GenBank/DDBJ whole genome shotgun (WGS) entry which is preliminary data.</text>
</comment>
<keyword evidence="6 7" id="KW-0378">Hydrolase</keyword>
<dbReference type="PANTHER" id="PTHR43390:SF1">
    <property type="entry name" value="CHLOROPLAST PROCESSING PEPTIDASE"/>
    <property type="match status" value="1"/>
</dbReference>
<evidence type="ECO:0000256" key="2">
    <source>
        <dbReference type="ARBA" id="ARBA00004401"/>
    </source>
</evidence>
<comment type="similarity">
    <text evidence="3 7">Belongs to the peptidase S26 family.</text>
</comment>
<dbReference type="InterPro" id="IPR019756">
    <property type="entry name" value="Pept_S26A_signal_pept_1_Ser-AS"/>
</dbReference>
<dbReference type="SUPFAM" id="SSF51306">
    <property type="entry name" value="LexA/Signal peptidase"/>
    <property type="match status" value="1"/>
</dbReference>
<dbReference type="RefSeq" id="WP_345148301.1">
    <property type="nucleotide sequence ID" value="NZ_BAABEO010000008.1"/>
</dbReference>
<dbReference type="InterPro" id="IPR000223">
    <property type="entry name" value="Pept_S26A_signal_pept_1"/>
</dbReference>
<dbReference type="CDD" id="cd06530">
    <property type="entry name" value="S26_SPase_I"/>
    <property type="match status" value="1"/>
</dbReference>
<accession>A0ABP7BUA1</accession>
<comment type="catalytic activity">
    <reaction evidence="1 7">
        <text>Cleavage of hydrophobic, N-terminal signal or leader sequences from secreted and periplasmic proteins.</text>
        <dbReference type="EC" id="3.4.21.89"/>
    </reaction>
</comment>
<dbReference type="Gene3D" id="2.10.109.10">
    <property type="entry name" value="Umud Fragment, subunit A"/>
    <property type="match status" value="1"/>
</dbReference>
<dbReference type="NCBIfam" id="TIGR02227">
    <property type="entry name" value="sigpep_I_bact"/>
    <property type="match status" value="1"/>
</dbReference>
<evidence type="ECO:0000256" key="7">
    <source>
        <dbReference type="RuleBase" id="RU362042"/>
    </source>
</evidence>
<keyword evidence="7" id="KW-1133">Transmembrane helix</keyword>
<dbReference type="EMBL" id="BAABEO010000008">
    <property type="protein sequence ID" value="GAA3670063.1"/>
    <property type="molecule type" value="Genomic_DNA"/>
</dbReference>
<proteinExistence type="inferred from homology"/>
<evidence type="ECO:0000313" key="11">
    <source>
        <dbReference type="Proteomes" id="UP001500752"/>
    </source>
</evidence>
<evidence type="ECO:0000256" key="1">
    <source>
        <dbReference type="ARBA" id="ARBA00000677"/>
    </source>
</evidence>
<keyword evidence="7" id="KW-0812">Transmembrane</keyword>
<protein>
    <recommendedName>
        <fullName evidence="4 7">Signal peptidase I</fullName>
        <ecNumber evidence="4 7">3.4.21.89</ecNumber>
    </recommendedName>
</protein>
<keyword evidence="5 7" id="KW-0645">Protease</keyword>
<evidence type="ECO:0000313" key="10">
    <source>
        <dbReference type="EMBL" id="GAA3670063.1"/>
    </source>
</evidence>
<feature type="transmembrane region" description="Helical" evidence="7">
    <location>
        <begin position="90"/>
        <end position="113"/>
    </location>
</feature>
<dbReference type="PROSITE" id="PS00761">
    <property type="entry name" value="SPASE_I_3"/>
    <property type="match status" value="1"/>
</dbReference>
<dbReference type="EC" id="3.4.21.89" evidence="4 7"/>
<feature type="domain" description="Peptidase S26" evidence="9">
    <location>
        <begin position="88"/>
        <end position="276"/>
    </location>
</feature>
<dbReference type="InterPro" id="IPR036286">
    <property type="entry name" value="LexA/Signal_pep-like_sf"/>
</dbReference>
<name>A0ABP7BUA1_9MICC</name>
<evidence type="ECO:0000259" key="9">
    <source>
        <dbReference type="Pfam" id="PF10502"/>
    </source>
</evidence>
<sequence>MNDDGAPDGRQPRAANQPGAVENPYGAVENQHRKDGPMSKPDGTEEPAAAQGRRQRRGQGRERGRRADRRGEGGRGTRAAQGAWGWLKEILMIAGIALVLSFVIKTFFFRAFYIPSGSMEPTLEINDRIFVNLLVPGPFELERGDVVVFKDTKGWLGETDPVEVNPVSGFLAFVGLLPDSSQQHLVKRVIGLPGDTVECCGPDGRILVNGEPVTEPYVWPGAAPSDEEFSVTVPQDQLWVLGDHRDASADSRYHEDIDGGFVDIGDVEGKTTVIAWPLARIGIVSDHHDVFAAVPPDGTE</sequence>
<dbReference type="PROSITE" id="PS00501">
    <property type="entry name" value="SPASE_I_1"/>
    <property type="match status" value="1"/>
</dbReference>
<dbReference type="PANTHER" id="PTHR43390">
    <property type="entry name" value="SIGNAL PEPTIDASE I"/>
    <property type="match status" value="1"/>
</dbReference>
<evidence type="ECO:0000256" key="3">
    <source>
        <dbReference type="ARBA" id="ARBA00009370"/>
    </source>
</evidence>
<comment type="subcellular location">
    <subcellularLocation>
        <location evidence="2">Cell membrane</location>
        <topology evidence="2">Single-pass type II membrane protein</topology>
    </subcellularLocation>
    <subcellularLocation>
        <location evidence="7">Membrane</location>
        <topology evidence="7">Single-pass type II membrane protein</topology>
    </subcellularLocation>
</comment>
<reference evidence="11" key="1">
    <citation type="journal article" date="2019" name="Int. J. Syst. Evol. Microbiol.">
        <title>The Global Catalogue of Microorganisms (GCM) 10K type strain sequencing project: providing services to taxonomists for standard genome sequencing and annotation.</title>
        <authorList>
            <consortium name="The Broad Institute Genomics Platform"/>
            <consortium name="The Broad Institute Genome Sequencing Center for Infectious Disease"/>
            <person name="Wu L."/>
            <person name="Ma J."/>
        </authorList>
    </citation>
    <scope>NUCLEOTIDE SEQUENCE [LARGE SCALE GENOMIC DNA]</scope>
    <source>
        <strain evidence="11">JCM 30742</strain>
    </source>
</reference>
<dbReference type="InterPro" id="IPR019533">
    <property type="entry name" value="Peptidase_S26"/>
</dbReference>
<keyword evidence="11" id="KW-1185">Reference proteome</keyword>
<evidence type="ECO:0000256" key="5">
    <source>
        <dbReference type="ARBA" id="ARBA00022670"/>
    </source>
</evidence>
<dbReference type="PRINTS" id="PR00727">
    <property type="entry name" value="LEADERPTASE"/>
</dbReference>
<gene>
    <name evidence="10" type="ORF">GCM10023081_05460</name>
</gene>
<evidence type="ECO:0000256" key="4">
    <source>
        <dbReference type="ARBA" id="ARBA00013208"/>
    </source>
</evidence>
<evidence type="ECO:0000256" key="6">
    <source>
        <dbReference type="ARBA" id="ARBA00022801"/>
    </source>
</evidence>
<dbReference type="InterPro" id="IPR019758">
    <property type="entry name" value="Pept_S26A_signal_pept_1_CS"/>
</dbReference>
<evidence type="ECO:0000256" key="8">
    <source>
        <dbReference type="SAM" id="MobiDB-lite"/>
    </source>
</evidence>
<feature type="region of interest" description="Disordered" evidence="8">
    <location>
        <begin position="1"/>
        <end position="78"/>
    </location>
</feature>
<dbReference type="Pfam" id="PF10502">
    <property type="entry name" value="Peptidase_S26"/>
    <property type="match status" value="1"/>
</dbReference>
<organism evidence="10 11">
    <name type="scientific">Arthrobacter ginkgonis</name>
    <dbReference type="NCBI Taxonomy" id="1630594"/>
    <lineage>
        <taxon>Bacteria</taxon>
        <taxon>Bacillati</taxon>
        <taxon>Actinomycetota</taxon>
        <taxon>Actinomycetes</taxon>
        <taxon>Micrococcales</taxon>
        <taxon>Micrococcaceae</taxon>
        <taxon>Arthrobacter</taxon>
    </lineage>
</organism>
<dbReference type="Proteomes" id="UP001500752">
    <property type="component" value="Unassembled WGS sequence"/>
</dbReference>